<gene>
    <name evidence="1" type="ORF">A3F54_04460</name>
</gene>
<organism evidence="1 2">
    <name type="scientific">Candidatus Kerfeldbacteria bacterium RIFCSPHIGHO2_12_FULL_48_17</name>
    <dbReference type="NCBI Taxonomy" id="1798542"/>
    <lineage>
        <taxon>Bacteria</taxon>
        <taxon>Candidatus Kerfeldiibacteriota</taxon>
    </lineage>
</organism>
<name>A0A1G2B1M2_9BACT</name>
<proteinExistence type="predicted"/>
<dbReference type="AlphaFoldDB" id="A0A1G2B1M2"/>
<comment type="caution">
    <text evidence="1">The sequence shown here is derived from an EMBL/GenBank/DDBJ whole genome shotgun (WGS) entry which is preliminary data.</text>
</comment>
<reference evidence="1 2" key="1">
    <citation type="journal article" date="2016" name="Nat. Commun.">
        <title>Thousands of microbial genomes shed light on interconnected biogeochemical processes in an aquifer system.</title>
        <authorList>
            <person name="Anantharaman K."/>
            <person name="Brown C.T."/>
            <person name="Hug L.A."/>
            <person name="Sharon I."/>
            <person name="Castelle C.J."/>
            <person name="Probst A.J."/>
            <person name="Thomas B.C."/>
            <person name="Singh A."/>
            <person name="Wilkins M.J."/>
            <person name="Karaoz U."/>
            <person name="Brodie E.L."/>
            <person name="Williams K.H."/>
            <person name="Hubbard S.S."/>
            <person name="Banfield J.F."/>
        </authorList>
    </citation>
    <scope>NUCLEOTIDE SEQUENCE [LARGE SCALE GENOMIC DNA]</scope>
</reference>
<dbReference type="STRING" id="1798542.A3F54_04460"/>
<sequence length="339" mass="39193">MFEKNFWNKKAKSHLESREGELTVRSTKDDFMREEETDEKYASFCANYQRELEDMELLGNPELKKAIKNRILEVEGYYEDNYKKLATEEGMNLEEVKLVIQEKVEKMVKNISCYRATNPSTLKRMLSEKNSQNQRFKSALEVGRSTVFFKKDLRLDTEHELYGLSDQIIEKTDTGDENAVRGDVEQRPIYGYAVNDFEKMIDNSRKQDPEGESNINIFGVVHCKLKRDSVMKKATFCVQDSVLGMNAGRKVATSPIAQPHFISIDIANYRSLAEIPETTDEIKTGYIEAQFHHQLKISDIEEIKIPQSLPAVEAQSIIDLIEQCNQENKKQEDILISFY</sequence>
<dbReference type="EMBL" id="MHKD01000022">
    <property type="protein sequence ID" value="OGY83054.1"/>
    <property type="molecule type" value="Genomic_DNA"/>
</dbReference>
<evidence type="ECO:0000313" key="2">
    <source>
        <dbReference type="Proteomes" id="UP000176952"/>
    </source>
</evidence>
<accession>A0A1G2B1M2</accession>
<dbReference type="Proteomes" id="UP000176952">
    <property type="component" value="Unassembled WGS sequence"/>
</dbReference>
<evidence type="ECO:0000313" key="1">
    <source>
        <dbReference type="EMBL" id="OGY83054.1"/>
    </source>
</evidence>
<protein>
    <submittedName>
        <fullName evidence="1">Uncharacterized protein</fullName>
    </submittedName>
</protein>